<evidence type="ECO:0000313" key="3">
    <source>
        <dbReference type="EMBL" id="KQL57247.1"/>
    </source>
</evidence>
<dbReference type="Proteomes" id="UP000051061">
    <property type="component" value="Unassembled WGS sequence"/>
</dbReference>
<name>A0A9D5I128_9BACI</name>
<protein>
    <submittedName>
        <fullName evidence="3">Uncharacterized protein</fullName>
    </submittedName>
</protein>
<dbReference type="EMBL" id="LJJD01000016">
    <property type="protein sequence ID" value="KQL57247.1"/>
    <property type="molecule type" value="Genomic_DNA"/>
</dbReference>
<feature type="transmembrane region" description="Helical" evidence="2">
    <location>
        <begin position="106"/>
        <end position="127"/>
    </location>
</feature>
<dbReference type="AlphaFoldDB" id="A0A9D5I128"/>
<keyword evidence="1" id="KW-0175">Coiled coil</keyword>
<organism evidence="3 4">
    <name type="scientific">Alkalicoccobacillus plakortidis</name>
    <dbReference type="NCBI Taxonomy" id="444060"/>
    <lineage>
        <taxon>Bacteria</taxon>
        <taxon>Bacillati</taxon>
        <taxon>Bacillota</taxon>
        <taxon>Bacilli</taxon>
        <taxon>Bacillales</taxon>
        <taxon>Bacillaceae</taxon>
        <taxon>Alkalicoccobacillus</taxon>
    </lineage>
</organism>
<reference evidence="3 4" key="1">
    <citation type="submission" date="2015-09" db="EMBL/GenBank/DDBJ databases">
        <title>Genome sequencing project for genomic taxonomy and phylogenomics of Bacillus-like bacteria.</title>
        <authorList>
            <person name="Liu B."/>
            <person name="Wang J."/>
            <person name="Zhu Y."/>
            <person name="Liu G."/>
            <person name="Chen Q."/>
            <person name="Chen Z."/>
            <person name="Lan J."/>
            <person name="Che J."/>
            <person name="Ge C."/>
            <person name="Shi H."/>
            <person name="Pan Z."/>
            <person name="Liu X."/>
        </authorList>
    </citation>
    <scope>NUCLEOTIDE SEQUENCE [LARGE SCALE GENOMIC DNA]</scope>
    <source>
        <strain evidence="3 4">DSM 19153</strain>
    </source>
</reference>
<evidence type="ECO:0000256" key="1">
    <source>
        <dbReference type="SAM" id="Coils"/>
    </source>
</evidence>
<evidence type="ECO:0000313" key="4">
    <source>
        <dbReference type="Proteomes" id="UP000051061"/>
    </source>
</evidence>
<sequence length="135" mass="15706">MENEKISAEIREFVRKEDSKINKRLDDFNTMFIRQSHENQIAMLEVSNALGGLTKAIDGMVEQTGKREKYVDGKLEEQDIALKEHEKAVADLQDTRKDRHERNRNMYKLILSLLGNTAFIGFLFWLLSKGSWSPF</sequence>
<evidence type="ECO:0000256" key="2">
    <source>
        <dbReference type="SAM" id="Phobius"/>
    </source>
</evidence>
<comment type="caution">
    <text evidence="3">The sequence shown here is derived from an EMBL/GenBank/DDBJ whole genome shotgun (WGS) entry which is preliminary data.</text>
</comment>
<gene>
    <name evidence="3" type="ORF">AN965_09875</name>
</gene>
<accession>A0A9D5I128</accession>
<keyword evidence="4" id="KW-1185">Reference proteome</keyword>
<proteinExistence type="predicted"/>
<keyword evidence="2" id="KW-0812">Transmembrane</keyword>
<feature type="coiled-coil region" evidence="1">
    <location>
        <begin position="75"/>
        <end position="102"/>
    </location>
</feature>
<keyword evidence="2" id="KW-1133">Transmembrane helix</keyword>
<keyword evidence="2" id="KW-0472">Membrane</keyword>